<proteinExistence type="predicted"/>
<dbReference type="RefSeq" id="WP_172316502.1">
    <property type="nucleotide sequence ID" value="NZ_WOEY01000134.1"/>
</dbReference>
<name>A0ABX2C3B0_9BURK</name>
<keyword evidence="2" id="KW-1185">Reference proteome</keyword>
<dbReference type="Proteomes" id="UP000652198">
    <property type="component" value="Unassembled WGS sequence"/>
</dbReference>
<accession>A0ABX2C3B0</accession>
<evidence type="ECO:0000313" key="1">
    <source>
        <dbReference type="EMBL" id="NPT46392.1"/>
    </source>
</evidence>
<protein>
    <submittedName>
        <fullName evidence="1">Uncharacterized protein</fullName>
    </submittedName>
</protein>
<reference evidence="1 2" key="1">
    <citation type="submission" date="2019-11" db="EMBL/GenBank/DDBJ databases">
        <title>Metabolism of dissolved organic matter in forest soils.</title>
        <authorList>
            <person name="Cyle K.T."/>
            <person name="Wilhelm R.C."/>
            <person name="Martinez C.E."/>
        </authorList>
    </citation>
    <scope>NUCLEOTIDE SEQUENCE [LARGE SCALE GENOMIC DNA]</scope>
    <source>
        <strain evidence="1 2">1N</strain>
    </source>
</reference>
<sequence>MNSVAEEVVGSIAVPKSTEGSKRGNDGFVRICGDVIFHLDVLKLTLPKGDASGAPVNAKVKKQMSLDLEDLW</sequence>
<organism evidence="1 2">
    <name type="scientific">Paraburkholderia solitsugae</name>
    <dbReference type="NCBI Taxonomy" id="2675748"/>
    <lineage>
        <taxon>Bacteria</taxon>
        <taxon>Pseudomonadati</taxon>
        <taxon>Pseudomonadota</taxon>
        <taxon>Betaproteobacteria</taxon>
        <taxon>Burkholderiales</taxon>
        <taxon>Burkholderiaceae</taxon>
        <taxon>Paraburkholderia</taxon>
    </lineage>
</organism>
<gene>
    <name evidence="1" type="ORF">GNZ12_34715</name>
</gene>
<comment type="caution">
    <text evidence="1">The sequence shown here is derived from an EMBL/GenBank/DDBJ whole genome shotgun (WGS) entry which is preliminary data.</text>
</comment>
<evidence type="ECO:0000313" key="2">
    <source>
        <dbReference type="Proteomes" id="UP000652198"/>
    </source>
</evidence>
<dbReference type="EMBL" id="WOEY01000134">
    <property type="protein sequence ID" value="NPT46392.1"/>
    <property type="molecule type" value="Genomic_DNA"/>
</dbReference>